<dbReference type="RefSeq" id="WP_236457467.1">
    <property type="nucleotide sequence ID" value="NZ_CBCSGE010000006.1"/>
</dbReference>
<feature type="transmembrane region" description="Helical" evidence="1">
    <location>
        <begin position="140"/>
        <end position="162"/>
    </location>
</feature>
<feature type="transmembrane region" description="Helical" evidence="1">
    <location>
        <begin position="51"/>
        <end position="83"/>
    </location>
</feature>
<dbReference type="Proteomes" id="UP001589607">
    <property type="component" value="Unassembled WGS sequence"/>
</dbReference>
<organism evidence="2 3">
    <name type="scientific">Flavobacterium jumunjinense</name>
    <dbReference type="NCBI Taxonomy" id="998845"/>
    <lineage>
        <taxon>Bacteria</taxon>
        <taxon>Pseudomonadati</taxon>
        <taxon>Bacteroidota</taxon>
        <taxon>Flavobacteriia</taxon>
        <taxon>Flavobacteriales</taxon>
        <taxon>Flavobacteriaceae</taxon>
        <taxon>Flavobacterium</taxon>
    </lineage>
</organism>
<accession>A0ABV5GKV1</accession>
<keyword evidence="1" id="KW-1133">Transmembrane helix</keyword>
<feature type="transmembrane region" description="Helical" evidence="1">
    <location>
        <begin position="112"/>
        <end position="134"/>
    </location>
</feature>
<protein>
    <submittedName>
        <fullName evidence="2">Rod shape-determining protein MreD</fullName>
    </submittedName>
</protein>
<keyword evidence="3" id="KW-1185">Reference proteome</keyword>
<evidence type="ECO:0000256" key="1">
    <source>
        <dbReference type="SAM" id="Phobius"/>
    </source>
</evidence>
<keyword evidence="1" id="KW-0812">Transmembrane</keyword>
<keyword evidence="1" id="KW-0472">Membrane</keyword>
<reference evidence="2 3" key="1">
    <citation type="submission" date="2024-09" db="EMBL/GenBank/DDBJ databases">
        <authorList>
            <person name="Sun Q."/>
            <person name="Mori K."/>
        </authorList>
    </citation>
    <scope>NUCLEOTIDE SEQUENCE [LARGE SCALE GENOMIC DNA]</scope>
    <source>
        <strain evidence="2 3">CECT 7955</strain>
    </source>
</reference>
<sequence>MNTTVLNIIRFILLLFSQVLLFNRFDSFGYIDPLPYILFILLYPVNGNKNLLLISSFLLGLLLDMFCNSGGIHALASLVLAFIRPSMFRFSFGLSYEYQTVKIADKISTERITFILLSIFIHHLLLFTFELFSIELVFDIIKRTLITTLYTFVFCLLIIYLIKPSKR</sequence>
<evidence type="ECO:0000313" key="3">
    <source>
        <dbReference type="Proteomes" id="UP001589607"/>
    </source>
</evidence>
<dbReference type="EMBL" id="JBHMEY010000012">
    <property type="protein sequence ID" value="MFB9095912.1"/>
    <property type="molecule type" value="Genomic_DNA"/>
</dbReference>
<gene>
    <name evidence="2" type="ORF">ACFFVF_05250</name>
</gene>
<proteinExistence type="predicted"/>
<name>A0ABV5GKV1_9FLAO</name>
<evidence type="ECO:0000313" key="2">
    <source>
        <dbReference type="EMBL" id="MFB9095912.1"/>
    </source>
</evidence>
<comment type="caution">
    <text evidence="2">The sequence shown here is derived from an EMBL/GenBank/DDBJ whole genome shotgun (WGS) entry which is preliminary data.</text>
</comment>